<dbReference type="RefSeq" id="WP_344989104.1">
    <property type="nucleotide sequence ID" value="NZ_BAABFR010000001.1"/>
</dbReference>
<gene>
    <name evidence="3" type="ORF">GCM10023147_00010</name>
</gene>
<evidence type="ECO:0000313" key="4">
    <source>
        <dbReference type="Proteomes" id="UP001500635"/>
    </source>
</evidence>
<dbReference type="EMBL" id="BAABFR010000001">
    <property type="protein sequence ID" value="GAA4382387.1"/>
    <property type="molecule type" value="Genomic_DNA"/>
</dbReference>
<keyword evidence="4" id="KW-1185">Reference proteome</keyword>
<feature type="region of interest" description="Disordered" evidence="2">
    <location>
        <begin position="176"/>
        <end position="206"/>
    </location>
</feature>
<comment type="caution">
    <text evidence="3">The sequence shown here is derived from an EMBL/GenBank/DDBJ whole genome shotgun (WGS) entry which is preliminary data.</text>
</comment>
<protein>
    <submittedName>
        <fullName evidence="3">Uncharacterized protein</fullName>
    </submittedName>
</protein>
<keyword evidence="1" id="KW-0175">Coiled coil</keyword>
<name>A0ABP8IZW0_9ACTN</name>
<evidence type="ECO:0000313" key="3">
    <source>
        <dbReference type="EMBL" id="GAA4382387.1"/>
    </source>
</evidence>
<proteinExistence type="predicted"/>
<feature type="coiled-coil region" evidence="1">
    <location>
        <begin position="249"/>
        <end position="304"/>
    </location>
</feature>
<dbReference type="Proteomes" id="UP001500635">
    <property type="component" value="Unassembled WGS sequence"/>
</dbReference>
<evidence type="ECO:0000256" key="1">
    <source>
        <dbReference type="SAM" id="Coils"/>
    </source>
</evidence>
<sequence length="486" mass="53333">MAAADFMRDNHEQIQQHVQDLTRDTVGTAAAFVLTGRASGRFAELIGDSHAVQCGTLRTFLPRVVPRDASDGRRHRFLTRRSFLDSMRDPKPTARILWARSRDLALTTRLPDGVLAVDRELRRRLDDLLLASLLQVDEAPVLPAEELATAVAEPPIEESPQEPEPGETVARATPLDLFKHRPRAPKSAPQSTSTARPTEAETGASPASGVLTSIKAVVGRVLGGVPVTVEAIRRLGDLAVAGAAASAAHADLKARIDGLETELLVASDERDSLRADLEGEQLDHAIASDQVRELERQTRSLQIELSRVGLAEQAWSVPDVAPRDIAPDSFADLLDRFDELEYLRFTGDASEVLELGERDAVGTWAKKTWDALLALDDYAAARLGSYRGSIDQFLQNPPHGSHVFPPNKHAYTESETVQNNPKMRRERMLPVPKAVHQAGVVFMPAHFKITISGTISPRMHYYDDLSGTRKIYVGYIGSHLTNTQTN</sequence>
<evidence type="ECO:0000256" key="2">
    <source>
        <dbReference type="SAM" id="MobiDB-lite"/>
    </source>
</evidence>
<organism evidence="3 4">
    <name type="scientific">Tsukamurella soli</name>
    <dbReference type="NCBI Taxonomy" id="644556"/>
    <lineage>
        <taxon>Bacteria</taxon>
        <taxon>Bacillati</taxon>
        <taxon>Actinomycetota</taxon>
        <taxon>Actinomycetes</taxon>
        <taxon>Mycobacteriales</taxon>
        <taxon>Tsukamurellaceae</taxon>
        <taxon>Tsukamurella</taxon>
    </lineage>
</organism>
<reference evidence="4" key="1">
    <citation type="journal article" date="2019" name="Int. J. Syst. Evol. Microbiol.">
        <title>The Global Catalogue of Microorganisms (GCM) 10K type strain sequencing project: providing services to taxonomists for standard genome sequencing and annotation.</title>
        <authorList>
            <consortium name="The Broad Institute Genomics Platform"/>
            <consortium name="The Broad Institute Genome Sequencing Center for Infectious Disease"/>
            <person name="Wu L."/>
            <person name="Ma J."/>
        </authorList>
    </citation>
    <scope>NUCLEOTIDE SEQUENCE [LARGE SCALE GENOMIC DNA]</scope>
    <source>
        <strain evidence="4">JCM 17688</strain>
    </source>
</reference>
<accession>A0ABP8IZW0</accession>